<keyword evidence="4" id="KW-1185">Reference proteome</keyword>
<organism evidence="3 4">
    <name type="scientific">Photinus pyralis</name>
    <name type="common">Common eastern firefly</name>
    <name type="synonym">Lampyris pyralis</name>
    <dbReference type="NCBI Taxonomy" id="7054"/>
    <lineage>
        <taxon>Eukaryota</taxon>
        <taxon>Metazoa</taxon>
        <taxon>Ecdysozoa</taxon>
        <taxon>Arthropoda</taxon>
        <taxon>Hexapoda</taxon>
        <taxon>Insecta</taxon>
        <taxon>Pterygota</taxon>
        <taxon>Neoptera</taxon>
        <taxon>Endopterygota</taxon>
        <taxon>Coleoptera</taxon>
        <taxon>Polyphaga</taxon>
        <taxon>Elateriformia</taxon>
        <taxon>Elateroidea</taxon>
        <taxon>Lampyridae</taxon>
        <taxon>Lampyrinae</taxon>
        <taxon>Photinus</taxon>
    </lineage>
</organism>
<protein>
    <recommendedName>
        <fullName evidence="2">PiggyBac transposable element-derived protein domain-containing protein</fullName>
    </recommendedName>
</protein>
<dbReference type="CDD" id="cd19757">
    <property type="entry name" value="Bbox1"/>
    <property type="match status" value="1"/>
</dbReference>
<dbReference type="InParanoid" id="A0A5N4B5N6"/>
<evidence type="ECO:0000313" key="4">
    <source>
        <dbReference type="Proteomes" id="UP000327044"/>
    </source>
</evidence>
<sequence length="606" mass="69884">MDYYNTRALTLAEIEDIINDPNFMEDVESADIVVLPPETDYLTDEDEADDDILGIAEVNDVPGELELQYTTSQSERVEVNDSNNTEIPASHPKCTSTKSNKRKRILTDVSPTWRKVHPSYTKLPTEGKGATVRFENMKTKLIEKTPCELFETMFTDDVIDYITKETVRYASAVKNDTKFTLSSEDIKAFLGVLLFSGYHKLPSERHYWSEQEDLGVNIVKNCMSRNKYLKIKSYIHFNDNDQANVNKSDKGFKVRPLIIQMNEKFQQWGIFVKELSIDEMIVKYFGKHGLKQFIRGKPIRFGYKLWALCSSNGYCFQFDLYCGAETSTNVARNGDLALGSRVVVNLLDCVEDASSHCVYFDNLFTSRDLLLYLQQKGFRATGTLRENRLAKCPIKDSKSLGKESRGVFDYRFDSSGEILFLKWNDNKCVTIATNHETIEPLHQAARWDRKNKEKKQIPQPRVLKQYNIHMSGVDQHDWNVGKYAVQIRAKKWYWALFTRMIDMAVVNSWIIYKMINKSSMPLLTFRRAIAVTYLKLGVKPALGRPIMSSASKIFDDVRYDSKSHFMGTRDKQRRCQGDNCKSKPLTFCVKCQVTLCKQCFVPYHSK</sequence>
<comment type="caution">
    <text evidence="3">The sequence shown here is derived from an EMBL/GenBank/DDBJ whole genome shotgun (WGS) entry which is preliminary data.</text>
</comment>
<dbReference type="AlphaFoldDB" id="A0A5N4B5N6"/>
<feature type="region of interest" description="Disordered" evidence="1">
    <location>
        <begin position="75"/>
        <end position="101"/>
    </location>
</feature>
<evidence type="ECO:0000256" key="1">
    <source>
        <dbReference type="SAM" id="MobiDB-lite"/>
    </source>
</evidence>
<gene>
    <name evidence="3" type="ORF">PPYR_01640</name>
</gene>
<feature type="domain" description="PiggyBac transposable element-derived protein" evidence="2">
    <location>
        <begin position="145"/>
        <end position="509"/>
    </location>
</feature>
<evidence type="ECO:0000313" key="3">
    <source>
        <dbReference type="EMBL" id="KAB0804670.1"/>
    </source>
</evidence>
<proteinExistence type="predicted"/>
<reference evidence="3 4" key="1">
    <citation type="journal article" date="2018" name="Elife">
        <title>Firefly genomes illuminate parallel origins of bioluminescence in beetles.</title>
        <authorList>
            <person name="Fallon T.R."/>
            <person name="Lower S.E."/>
            <person name="Chang C.H."/>
            <person name="Bessho-Uehara M."/>
            <person name="Martin G.J."/>
            <person name="Bewick A.J."/>
            <person name="Behringer M."/>
            <person name="Debat H.J."/>
            <person name="Wong I."/>
            <person name="Day J.C."/>
            <person name="Suvorov A."/>
            <person name="Silva C.J."/>
            <person name="Stanger-Hall K.F."/>
            <person name="Hall D.W."/>
            <person name="Schmitz R.J."/>
            <person name="Nelson D.R."/>
            <person name="Lewis S.M."/>
            <person name="Shigenobu S."/>
            <person name="Bybee S.M."/>
            <person name="Larracuente A.M."/>
            <person name="Oba Y."/>
            <person name="Weng J.K."/>
        </authorList>
    </citation>
    <scope>NUCLEOTIDE SEQUENCE [LARGE SCALE GENOMIC DNA]</scope>
    <source>
        <strain evidence="3">1611_PpyrPB1</strain>
        <tissue evidence="3">Whole body</tissue>
    </source>
</reference>
<evidence type="ECO:0000259" key="2">
    <source>
        <dbReference type="Pfam" id="PF13843"/>
    </source>
</evidence>
<dbReference type="InterPro" id="IPR052638">
    <property type="entry name" value="PiggyBac_TE-derived"/>
</dbReference>
<dbReference type="PANTHER" id="PTHR47055:SF3">
    <property type="entry name" value="PHORBOL-ESTER_DAG-TYPE DOMAIN-CONTAINING PROTEIN"/>
    <property type="match status" value="1"/>
</dbReference>
<dbReference type="InterPro" id="IPR029526">
    <property type="entry name" value="PGBD"/>
</dbReference>
<dbReference type="Pfam" id="PF13843">
    <property type="entry name" value="DDE_Tnp_1_7"/>
    <property type="match status" value="1"/>
</dbReference>
<dbReference type="PANTHER" id="PTHR47055">
    <property type="entry name" value="DDE_TNP_1_7 DOMAIN-CONTAINING PROTEIN"/>
    <property type="match status" value="1"/>
</dbReference>
<name>A0A5N4B5N6_PHOPY</name>
<dbReference type="EMBL" id="VVIM01000001">
    <property type="protein sequence ID" value="KAB0804670.1"/>
    <property type="molecule type" value="Genomic_DNA"/>
</dbReference>
<accession>A0A5N4B5N6</accession>
<dbReference type="FunCoup" id="A0A5N4B5N6">
    <property type="interactions" value="50"/>
</dbReference>
<feature type="compositionally biased region" description="Polar residues" evidence="1">
    <location>
        <begin position="75"/>
        <end position="98"/>
    </location>
</feature>
<dbReference type="Proteomes" id="UP000327044">
    <property type="component" value="Unassembled WGS sequence"/>
</dbReference>
<dbReference type="GO" id="GO:0043565">
    <property type="term" value="F:sequence-specific DNA binding"/>
    <property type="evidence" value="ECO:0007669"/>
    <property type="project" value="TreeGrafter"/>
</dbReference>